<accession>A0A8I1HPU4</accession>
<dbReference type="EMBL" id="JAEHFL010000002">
    <property type="protein sequence ID" value="MBK3427289.1"/>
    <property type="molecule type" value="Genomic_DNA"/>
</dbReference>
<dbReference type="PANTHER" id="PTHR30086:SF20">
    <property type="entry name" value="ARGININE EXPORTER PROTEIN ARGO-RELATED"/>
    <property type="match status" value="1"/>
</dbReference>
<feature type="transmembrane region" description="Helical" evidence="6">
    <location>
        <begin position="120"/>
        <end position="143"/>
    </location>
</feature>
<evidence type="ECO:0000256" key="3">
    <source>
        <dbReference type="ARBA" id="ARBA00022692"/>
    </source>
</evidence>
<keyword evidence="8" id="KW-1185">Reference proteome</keyword>
<evidence type="ECO:0000313" key="7">
    <source>
        <dbReference type="EMBL" id="MBK3427289.1"/>
    </source>
</evidence>
<dbReference type="PANTHER" id="PTHR30086">
    <property type="entry name" value="ARGININE EXPORTER PROTEIN ARGO"/>
    <property type="match status" value="1"/>
</dbReference>
<keyword evidence="4 6" id="KW-1133">Transmembrane helix</keyword>
<evidence type="ECO:0000256" key="4">
    <source>
        <dbReference type="ARBA" id="ARBA00022989"/>
    </source>
</evidence>
<comment type="subcellular location">
    <subcellularLocation>
        <location evidence="1">Cell membrane</location>
        <topology evidence="1">Multi-pass membrane protein</topology>
    </subcellularLocation>
</comment>
<proteinExistence type="predicted"/>
<feature type="transmembrane region" description="Helical" evidence="6">
    <location>
        <begin position="39"/>
        <end position="64"/>
    </location>
</feature>
<dbReference type="AlphaFoldDB" id="A0A8I1HPU4"/>
<sequence>MTWTSFFTLLLMNLVGVASPGPDIILVTRYATRSRRHAIAAAAGIQIGVLFWSAATVFGAAALLTAFPEILGAVQAVGGCFLVFMGTRALRSGIAQRANPPVDLEDAAAQLGRLRTAFKVGLATNMSNPKIVLFLAAMIAPLLPASPPIWLAIALTLSLSLSAFLFFLVVATVISTNAVRRKLIAAGPWIDIGSGLFFIIAGIVLIISGGQNLLA</sequence>
<keyword evidence="5 6" id="KW-0472">Membrane</keyword>
<name>A0A8I1HPU4_9CORY</name>
<protein>
    <submittedName>
        <fullName evidence="7">LysE family translocator</fullName>
    </submittedName>
</protein>
<evidence type="ECO:0000256" key="2">
    <source>
        <dbReference type="ARBA" id="ARBA00022475"/>
    </source>
</evidence>
<feature type="transmembrane region" description="Helical" evidence="6">
    <location>
        <begin position="186"/>
        <end position="207"/>
    </location>
</feature>
<evidence type="ECO:0000256" key="5">
    <source>
        <dbReference type="ARBA" id="ARBA00023136"/>
    </source>
</evidence>
<dbReference type="Proteomes" id="UP000603369">
    <property type="component" value="Unassembled WGS sequence"/>
</dbReference>
<organism evidence="7 8">
    <name type="scientific">Corynebacterium tuberculostearicum</name>
    <dbReference type="NCBI Taxonomy" id="38304"/>
    <lineage>
        <taxon>Bacteria</taxon>
        <taxon>Bacillati</taxon>
        <taxon>Actinomycetota</taxon>
        <taxon>Actinomycetes</taxon>
        <taxon>Mycobacteriales</taxon>
        <taxon>Corynebacteriaceae</taxon>
        <taxon>Corynebacterium</taxon>
    </lineage>
</organism>
<evidence type="ECO:0000256" key="6">
    <source>
        <dbReference type="SAM" id="Phobius"/>
    </source>
</evidence>
<evidence type="ECO:0000256" key="1">
    <source>
        <dbReference type="ARBA" id="ARBA00004651"/>
    </source>
</evidence>
<gene>
    <name evidence="7" type="ORF">JDP02_02025</name>
</gene>
<keyword evidence="3 6" id="KW-0812">Transmembrane</keyword>
<feature type="transmembrane region" description="Helical" evidence="6">
    <location>
        <begin position="6"/>
        <end position="27"/>
    </location>
</feature>
<evidence type="ECO:0000313" key="8">
    <source>
        <dbReference type="Proteomes" id="UP000603369"/>
    </source>
</evidence>
<dbReference type="InterPro" id="IPR001123">
    <property type="entry name" value="LeuE-type"/>
</dbReference>
<reference evidence="7 8" key="1">
    <citation type="submission" date="2020-12" db="EMBL/GenBank/DDBJ databases">
        <title>Draft genome sequence of the commensal strain Corynebacterium tuberculostearicum MFP09/CIP 102622 isolated from human skin.</title>
        <authorList>
            <person name="Boukerb A.M."/>
            <person name="Janvier X."/>
            <person name="Feuilloley M.G.J."/>
            <person name="Groboillot A."/>
        </authorList>
    </citation>
    <scope>NUCLEOTIDE SEQUENCE [LARGE SCALE GENOMIC DNA]</scope>
    <source>
        <strain evidence="7 8">CIP 102622</strain>
    </source>
</reference>
<dbReference type="GO" id="GO:0015171">
    <property type="term" value="F:amino acid transmembrane transporter activity"/>
    <property type="evidence" value="ECO:0007669"/>
    <property type="project" value="TreeGrafter"/>
</dbReference>
<dbReference type="RefSeq" id="WP_200435323.1">
    <property type="nucleotide sequence ID" value="NZ_JAEHFL010000002.1"/>
</dbReference>
<comment type="caution">
    <text evidence="7">The sequence shown here is derived from an EMBL/GenBank/DDBJ whole genome shotgun (WGS) entry which is preliminary data.</text>
</comment>
<dbReference type="GO" id="GO:0005886">
    <property type="term" value="C:plasma membrane"/>
    <property type="evidence" value="ECO:0007669"/>
    <property type="project" value="UniProtKB-SubCell"/>
</dbReference>
<dbReference type="Pfam" id="PF01810">
    <property type="entry name" value="LysE"/>
    <property type="match status" value="1"/>
</dbReference>
<keyword evidence="2" id="KW-1003">Cell membrane</keyword>
<feature type="transmembrane region" description="Helical" evidence="6">
    <location>
        <begin position="149"/>
        <end position="174"/>
    </location>
</feature>
<feature type="transmembrane region" description="Helical" evidence="6">
    <location>
        <begin position="70"/>
        <end position="90"/>
    </location>
</feature>